<keyword evidence="6" id="KW-0238">DNA-binding</keyword>
<keyword evidence="7" id="KW-1185">Reference proteome</keyword>
<evidence type="ECO:0000259" key="5">
    <source>
        <dbReference type="PROSITE" id="PS50930"/>
    </source>
</evidence>
<reference evidence="6" key="1">
    <citation type="submission" date="2009-07" db="EMBL/GenBank/DDBJ databases">
        <authorList>
            <person name="Weinstock G."/>
            <person name="Sodergren E."/>
            <person name="Clifton S."/>
            <person name="Fulton L."/>
            <person name="Fulton B."/>
            <person name="Courtney L."/>
            <person name="Fronick C."/>
            <person name="Harrison M."/>
            <person name="Strong C."/>
            <person name="Farmer C."/>
            <person name="Delahaunty K."/>
            <person name="Markovic C."/>
            <person name="Hall O."/>
            <person name="Minx P."/>
            <person name="Tomlinson C."/>
            <person name="Mitreva M."/>
            <person name="Nelson J."/>
            <person name="Hou S."/>
            <person name="Wollam A."/>
            <person name="Pepin K.H."/>
            <person name="Johnson M."/>
            <person name="Bhonagiri V."/>
            <person name="Nash W.E."/>
            <person name="Warren W."/>
            <person name="Chinwalla A."/>
            <person name="Mardis E.R."/>
            <person name="Wilson R.K."/>
        </authorList>
    </citation>
    <scope>NUCLEOTIDE SEQUENCE [LARGE SCALE GENOMIC DNA]</scope>
    <source>
        <strain evidence="6">DSM 14469</strain>
    </source>
</reference>
<evidence type="ECO:0000259" key="4">
    <source>
        <dbReference type="PROSITE" id="PS50110"/>
    </source>
</evidence>
<dbReference type="Proteomes" id="UP000005561">
    <property type="component" value="Unassembled WGS sequence"/>
</dbReference>
<dbReference type="SMART" id="SM00850">
    <property type="entry name" value="LytTR"/>
    <property type="match status" value="1"/>
</dbReference>
<dbReference type="PANTHER" id="PTHR37299:SF1">
    <property type="entry name" value="STAGE 0 SPORULATION PROTEIN A HOMOLOG"/>
    <property type="match status" value="1"/>
</dbReference>
<dbReference type="eggNOG" id="COG3279">
    <property type="taxonomic scope" value="Bacteria"/>
</dbReference>
<comment type="caution">
    <text evidence="6">The sequence shown here is derived from an EMBL/GenBank/DDBJ whole genome shotgun (WGS) entry which is preliminary data.</text>
</comment>
<dbReference type="GO" id="GO:0003677">
    <property type="term" value="F:DNA binding"/>
    <property type="evidence" value="ECO:0007669"/>
    <property type="project" value="UniProtKB-KW"/>
</dbReference>
<evidence type="ECO:0000256" key="3">
    <source>
        <dbReference type="PROSITE-ProRule" id="PRU00169"/>
    </source>
</evidence>
<dbReference type="Gene3D" id="3.40.50.2300">
    <property type="match status" value="1"/>
</dbReference>
<gene>
    <name evidence="6" type="ORF">BRYFOR_07055</name>
</gene>
<dbReference type="InterPro" id="IPR011006">
    <property type="entry name" value="CheY-like_superfamily"/>
</dbReference>
<accession>C6LEK5</accession>
<proteinExistence type="predicted"/>
<feature type="domain" description="Response regulatory" evidence="4">
    <location>
        <begin position="5"/>
        <end position="122"/>
    </location>
</feature>
<dbReference type="EMBL" id="ACCL02000008">
    <property type="protein sequence ID" value="EET60988.1"/>
    <property type="molecule type" value="Genomic_DNA"/>
</dbReference>
<evidence type="ECO:0000313" key="6">
    <source>
        <dbReference type="EMBL" id="EET60988.1"/>
    </source>
</evidence>
<feature type="modified residue" description="4-aspartylphosphate" evidence="3">
    <location>
        <position position="59"/>
    </location>
</feature>
<comment type="function">
    <text evidence="2">May play the central regulatory role in sporulation. It may be an element of the effector pathway responsible for the activation of sporulation genes in response to nutritional stress. Spo0A may act in concert with spo0H (a sigma factor) to control the expression of some genes that are critical to the sporulation process.</text>
</comment>
<name>C6LEK5_9FIRM</name>
<dbReference type="PROSITE" id="PS50930">
    <property type="entry name" value="HTH_LYTTR"/>
    <property type="match status" value="1"/>
</dbReference>
<feature type="domain" description="HTH LytTR-type" evidence="5">
    <location>
        <begin position="133"/>
        <end position="232"/>
    </location>
</feature>
<protein>
    <recommendedName>
        <fullName evidence="1">Stage 0 sporulation protein A homolog</fullName>
    </recommendedName>
</protein>
<dbReference type="Gene3D" id="2.40.50.1020">
    <property type="entry name" value="LytTr DNA-binding domain"/>
    <property type="match status" value="1"/>
</dbReference>
<dbReference type="SUPFAM" id="SSF52172">
    <property type="entry name" value="CheY-like"/>
    <property type="match status" value="1"/>
</dbReference>
<dbReference type="InterPro" id="IPR007492">
    <property type="entry name" value="LytTR_DNA-bd_dom"/>
</dbReference>
<keyword evidence="3" id="KW-0597">Phosphoprotein</keyword>
<dbReference type="Pfam" id="PF00072">
    <property type="entry name" value="Response_reg"/>
    <property type="match status" value="1"/>
</dbReference>
<dbReference type="SMART" id="SM00448">
    <property type="entry name" value="REC"/>
    <property type="match status" value="1"/>
</dbReference>
<dbReference type="PANTHER" id="PTHR37299">
    <property type="entry name" value="TRANSCRIPTIONAL REGULATOR-RELATED"/>
    <property type="match status" value="1"/>
</dbReference>
<dbReference type="GO" id="GO:0000156">
    <property type="term" value="F:phosphorelay response regulator activity"/>
    <property type="evidence" value="ECO:0007669"/>
    <property type="project" value="InterPro"/>
</dbReference>
<dbReference type="Pfam" id="PF04397">
    <property type="entry name" value="LytTR"/>
    <property type="match status" value="1"/>
</dbReference>
<dbReference type="InterPro" id="IPR001789">
    <property type="entry name" value="Sig_transdc_resp-reg_receiver"/>
</dbReference>
<dbReference type="STRING" id="168384.SAMN05660368_00336"/>
<evidence type="ECO:0000313" key="7">
    <source>
        <dbReference type="Proteomes" id="UP000005561"/>
    </source>
</evidence>
<dbReference type="AlphaFoldDB" id="C6LEK5"/>
<evidence type="ECO:0000256" key="2">
    <source>
        <dbReference type="ARBA" id="ARBA00024867"/>
    </source>
</evidence>
<sequence>MGMVSVAIVEDDAGYTKRLQEYLKKYEEEYREPLEVTAYSDGDEIVENYRGQFDLILMDIEMRFMDGMAAAEQIRKQDSRVIIIFITNMAQYAIRGYAVDALDYVLKPISYFAFSQRIKRAMERMKKREEKYLMVNTKAGVHKIAVSQLCWVESQGHRLTYHTKDAQYESTTTSIGKLETELGSASFFRCNKCYLINLRYVTGIDKDNVLLGDLSIPVSRAKKSELKRALVAYMGEAMK</sequence>
<dbReference type="PROSITE" id="PS50110">
    <property type="entry name" value="RESPONSE_REGULATORY"/>
    <property type="match status" value="1"/>
</dbReference>
<dbReference type="InterPro" id="IPR046947">
    <property type="entry name" value="LytR-like"/>
</dbReference>
<organism evidence="6 7">
    <name type="scientific">Marvinbryantia formatexigens DSM 14469</name>
    <dbReference type="NCBI Taxonomy" id="478749"/>
    <lineage>
        <taxon>Bacteria</taxon>
        <taxon>Bacillati</taxon>
        <taxon>Bacillota</taxon>
        <taxon>Clostridia</taxon>
        <taxon>Lachnospirales</taxon>
        <taxon>Lachnospiraceae</taxon>
        <taxon>Marvinbryantia</taxon>
    </lineage>
</organism>
<evidence type="ECO:0000256" key="1">
    <source>
        <dbReference type="ARBA" id="ARBA00018672"/>
    </source>
</evidence>